<keyword evidence="1" id="KW-0433">Leucine-rich repeat</keyword>
<dbReference type="SUPFAM" id="SSF52058">
    <property type="entry name" value="L domain-like"/>
    <property type="match status" value="1"/>
</dbReference>
<dbReference type="EMBL" id="CAXDID020000062">
    <property type="protein sequence ID" value="CAL6010986.1"/>
    <property type="molecule type" value="Genomic_DNA"/>
</dbReference>
<name>A0ABP1IAK3_9EUKA</name>
<dbReference type="InterPro" id="IPR032675">
    <property type="entry name" value="LRR_dom_sf"/>
</dbReference>
<reference evidence="3 4" key="1">
    <citation type="submission" date="2024-07" db="EMBL/GenBank/DDBJ databases">
        <authorList>
            <person name="Akdeniz Z."/>
        </authorList>
    </citation>
    <scope>NUCLEOTIDE SEQUENCE [LARGE SCALE GENOMIC DNA]</scope>
</reference>
<organism evidence="3 4">
    <name type="scientific">Hexamita inflata</name>
    <dbReference type="NCBI Taxonomy" id="28002"/>
    <lineage>
        <taxon>Eukaryota</taxon>
        <taxon>Metamonada</taxon>
        <taxon>Diplomonadida</taxon>
        <taxon>Hexamitidae</taxon>
        <taxon>Hexamitinae</taxon>
        <taxon>Hexamita</taxon>
    </lineage>
</organism>
<dbReference type="InterPro" id="IPR001611">
    <property type="entry name" value="Leu-rich_rpt"/>
</dbReference>
<keyword evidence="4" id="KW-1185">Reference proteome</keyword>
<dbReference type="InterPro" id="IPR050836">
    <property type="entry name" value="SDS22/Internalin_LRR"/>
</dbReference>
<dbReference type="PANTHER" id="PTHR46652:SF3">
    <property type="entry name" value="LEUCINE-RICH REPEAT-CONTAINING PROTEIN 9"/>
    <property type="match status" value="1"/>
</dbReference>
<dbReference type="SMART" id="SM00365">
    <property type="entry name" value="LRR_SD22"/>
    <property type="match status" value="3"/>
</dbReference>
<dbReference type="PANTHER" id="PTHR46652">
    <property type="entry name" value="LEUCINE-RICH REPEAT AND IQ DOMAIN-CONTAINING PROTEIN 1-RELATED"/>
    <property type="match status" value="1"/>
</dbReference>
<accession>A0ABP1IAK3</accession>
<proteinExistence type="predicted"/>
<keyword evidence="2" id="KW-0677">Repeat</keyword>
<dbReference type="Proteomes" id="UP001642409">
    <property type="component" value="Unassembled WGS sequence"/>
</dbReference>
<gene>
    <name evidence="3" type="ORF">HINF_LOCUS22364</name>
</gene>
<comment type="caution">
    <text evidence="3">The sequence shown here is derived from an EMBL/GenBank/DDBJ whole genome shotgun (WGS) entry which is preliminary data.</text>
</comment>
<protein>
    <submittedName>
        <fullName evidence="3">Leucine-rich_repeat domain-containing protein</fullName>
    </submittedName>
</protein>
<evidence type="ECO:0000313" key="4">
    <source>
        <dbReference type="Proteomes" id="UP001642409"/>
    </source>
</evidence>
<dbReference type="PROSITE" id="PS51450">
    <property type="entry name" value="LRR"/>
    <property type="match status" value="3"/>
</dbReference>
<sequence length="289" mass="33811">MSQNMFCCIPSNKNTEEQLIQLVDQLENNIYYPNINLLPVNITRLIASNCSLQDISGLKVLKSLSYLDISKNMINNISDLSYLRSINYLNISCNQIIFIDSLIDLKFLETLITHQNQIQDFEPLSKHSNFNINWISVQNKITENDIQNYLGFQYNKNAVEQLMNTINSKKKNCYNDPMIQKYVSQVQDKSLTIRDDQSLQSIKFTEYMKVEFLYVFQCNNIKFEEVPNTVKKLVINRCQLENVCGLEKMDQLNQLSLRGNRLTQIGDLAKIYNLKHIDLAKLFNIFRQY</sequence>
<evidence type="ECO:0000256" key="2">
    <source>
        <dbReference type="ARBA" id="ARBA00022737"/>
    </source>
</evidence>
<evidence type="ECO:0000256" key="1">
    <source>
        <dbReference type="ARBA" id="ARBA00022614"/>
    </source>
</evidence>
<dbReference type="Gene3D" id="3.80.10.10">
    <property type="entry name" value="Ribonuclease Inhibitor"/>
    <property type="match status" value="2"/>
</dbReference>
<evidence type="ECO:0000313" key="3">
    <source>
        <dbReference type="EMBL" id="CAL6010986.1"/>
    </source>
</evidence>